<evidence type="ECO:0000313" key="5">
    <source>
        <dbReference type="Proteomes" id="UP000326062"/>
    </source>
</evidence>
<dbReference type="PROSITE" id="PS00194">
    <property type="entry name" value="THIOREDOXIN_1"/>
    <property type="match status" value="1"/>
</dbReference>
<feature type="domain" description="Thioredoxin" evidence="3">
    <location>
        <begin position="10"/>
        <end position="59"/>
    </location>
</feature>
<dbReference type="Proteomes" id="UP000326062">
    <property type="component" value="Chromosome 11"/>
</dbReference>
<comment type="caution">
    <text evidence="4">The sequence shown here is derived from an EMBL/GenBank/DDBJ whole genome shotgun (WGS) entry which is preliminary data.</text>
</comment>
<name>A0A5N3XIZ0_MUNRE</name>
<dbReference type="InterPro" id="IPR036249">
    <property type="entry name" value="Thioredoxin-like_sf"/>
</dbReference>
<dbReference type="AlphaFoldDB" id="A0A5N3XIZ0"/>
<evidence type="ECO:0000313" key="4">
    <source>
        <dbReference type="EMBL" id="KAB0373214.1"/>
    </source>
</evidence>
<gene>
    <name evidence="4" type="ORF">FD755_014873</name>
</gene>
<keyword evidence="2" id="KW-0676">Redox-active center</keyword>
<sequence length="93" mass="10689">MTSNLQLQKQDELKAFLKAAGNKLVVIEFSAKWCGPCKRIYPVFHENIGRTLFHVNFSNIFWDPSSKNKLPPILQSYYQKKSLIGPDAMVLVF</sequence>
<dbReference type="PANTHER" id="PTHR46115">
    <property type="entry name" value="THIOREDOXIN-LIKE PROTEIN 1"/>
    <property type="match status" value="1"/>
</dbReference>
<dbReference type="InterPro" id="IPR017937">
    <property type="entry name" value="Thioredoxin_CS"/>
</dbReference>
<evidence type="ECO:0000256" key="1">
    <source>
        <dbReference type="ARBA" id="ARBA00023157"/>
    </source>
</evidence>
<organism evidence="4 5">
    <name type="scientific">Muntiacus reevesi</name>
    <name type="common">Reeves' muntjac</name>
    <name type="synonym">Cervus reevesi</name>
    <dbReference type="NCBI Taxonomy" id="9886"/>
    <lineage>
        <taxon>Eukaryota</taxon>
        <taxon>Metazoa</taxon>
        <taxon>Chordata</taxon>
        <taxon>Craniata</taxon>
        <taxon>Vertebrata</taxon>
        <taxon>Euteleostomi</taxon>
        <taxon>Mammalia</taxon>
        <taxon>Eutheria</taxon>
        <taxon>Laurasiatheria</taxon>
        <taxon>Artiodactyla</taxon>
        <taxon>Ruminantia</taxon>
        <taxon>Pecora</taxon>
        <taxon>Cervidae</taxon>
        <taxon>Muntiacinae</taxon>
        <taxon>Muntiacus</taxon>
    </lineage>
</organism>
<evidence type="ECO:0000256" key="2">
    <source>
        <dbReference type="ARBA" id="ARBA00023284"/>
    </source>
</evidence>
<evidence type="ECO:0000259" key="3">
    <source>
        <dbReference type="Pfam" id="PF00085"/>
    </source>
</evidence>
<dbReference type="CDD" id="cd02947">
    <property type="entry name" value="TRX_family"/>
    <property type="match status" value="1"/>
</dbReference>
<dbReference type="Gene3D" id="3.40.30.10">
    <property type="entry name" value="Glutaredoxin"/>
    <property type="match status" value="1"/>
</dbReference>
<dbReference type="InterPro" id="IPR013766">
    <property type="entry name" value="Thioredoxin_domain"/>
</dbReference>
<keyword evidence="1" id="KW-1015">Disulfide bond</keyword>
<accession>A0A5N3XIZ0</accession>
<keyword evidence="5" id="KW-1185">Reference proteome</keyword>
<dbReference type="SUPFAM" id="SSF52833">
    <property type="entry name" value="Thioredoxin-like"/>
    <property type="match status" value="1"/>
</dbReference>
<dbReference type="EMBL" id="VCEB01000009">
    <property type="protein sequence ID" value="KAB0373214.1"/>
    <property type="molecule type" value="Genomic_DNA"/>
</dbReference>
<reference evidence="4 5" key="1">
    <citation type="submission" date="2019-06" db="EMBL/GenBank/DDBJ databases">
        <title>Discovery of a novel chromosome fission-fusion reversal in muntjac.</title>
        <authorList>
            <person name="Mudd A.B."/>
            <person name="Bredeson J.V."/>
            <person name="Baum R."/>
            <person name="Hockemeyer D."/>
            <person name="Rokhsar D.S."/>
        </authorList>
    </citation>
    <scope>NUCLEOTIDE SEQUENCE [LARGE SCALE GENOMIC DNA]</scope>
    <source>
        <strain evidence="4">UCam_UCB_Mr</strain>
        <tissue evidence="4">Fibroblast cell line</tissue>
    </source>
</reference>
<proteinExistence type="predicted"/>
<protein>
    <recommendedName>
        <fullName evidence="3">Thioredoxin domain-containing protein</fullName>
    </recommendedName>
</protein>
<dbReference type="Pfam" id="PF00085">
    <property type="entry name" value="Thioredoxin"/>
    <property type="match status" value="1"/>
</dbReference>